<gene>
    <name evidence="2" type="ORF">SKAU_G00027800</name>
</gene>
<keyword evidence="3" id="KW-1185">Reference proteome</keyword>
<evidence type="ECO:0000313" key="2">
    <source>
        <dbReference type="EMBL" id="KAJ8382002.1"/>
    </source>
</evidence>
<dbReference type="EMBL" id="JAINUF010000001">
    <property type="protein sequence ID" value="KAJ8382002.1"/>
    <property type="molecule type" value="Genomic_DNA"/>
</dbReference>
<comment type="caution">
    <text evidence="2">The sequence shown here is derived from an EMBL/GenBank/DDBJ whole genome shotgun (WGS) entry which is preliminary data.</text>
</comment>
<sequence length="127" mass="13764">MGVIRFSLLLGHEDKAPSSTQSTAIHHITNRTWNQVRCLRHAAARRSPVVDFPTRTDTEDFTPHPGSSLPTRAAPSLKKTLAVPIILNLLQLVVFYCGEVSQTQTGKPDPSSPPLGGVLIPALEFGD</sequence>
<protein>
    <submittedName>
        <fullName evidence="2">Uncharacterized protein</fullName>
    </submittedName>
</protein>
<accession>A0A9Q1JF68</accession>
<feature type="region of interest" description="Disordered" evidence="1">
    <location>
        <begin position="53"/>
        <end position="73"/>
    </location>
</feature>
<reference evidence="2" key="1">
    <citation type="journal article" date="2023" name="Science">
        <title>Genome structures resolve the early diversification of teleost fishes.</title>
        <authorList>
            <person name="Parey E."/>
            <person name="Louis A."/>
            <person name="Montfort J."/>
            <person name="Bouchez O."/>
            <person name="Roques C."/>
            <person name="Iampietro C."/>
            <person name="Lluch J."/>
            <person name="Castinel A."/>
            <person name="Donnadieu C."/>
            <person name="Desvignes T."/>
            <person name="Floi Bucao C."/>
            <person name="Jouanno E."/>
            <person name="Wen M."/>
            <person name="Mejri S."/>
            <person name="Dirks R."/>
            <person name="Jansen H."/>
            <person name="Henkel C."/>
            <person name="Chen W.J."/>
            <person name="Zahm M."/>
            <person name="Cabau C."/>
            <person name="Klopp C."/>
            <person name="Thompson A.W."/>
            <person name="Robinson-Rechavi M."/>
            <person name="Braasch I."/>
            <person name="Lecointre G."/>
            <person name="Bobe J."/>
            <person name="Postlethwait J.H."/>
            <person name="Berthelot C."/>
            <person name="Roest Crollius H."/>
            <person name="Guiguen Y."/>
        </authorList>
    </citation>
    <scope>NUCLEOTIDE SEQUENCE</scope>
    <source>
        <strain evidence="2">WJC10195</strain>
    </source>
</reference>
<organism evidence="2 3">
    <name type="scientific">Synaphobranchus kaupii</name>
    <name type="common">Kaup's arrowtooth eel</name>
    <dbReference type="NCBI Taxonomy" id="118154"/>
    <lineage>
        <taxon>Eukaryota</taxon>
        <taxon>Metazoa</taxon>
        <taxon>Chordata</taxon>
        <taxon>Craniata</taxon>
        <taxon>Vertebrata</taxon>
        <taxon>Euteleostomi</taxon>
        <taxon>Actinopterygii</taxon>
        <taxon>Neopterygii</taxon>
        <taxon>Teleostei</taxon>
        <taxon>Anguilliformes</taxon>
        <taxon>Synaphobranchidae</taxon>
        <taxon>Synaphobranchus</taxon>
    </lineage>
</organism>
<evidence type="ECO:0000313" key="3">
    <source>
        <dbReference type="Proteomes" id="UP001152622"/>
    </source>
</evidence>
<proteinExistence type="predicted"/>
<dbReference type="AlphaFoldDB" id="A0A9Q1JF68"/>
<dbReference type="Proteomes" id="UP001152622">
    <property type="component" value="Chromosome 1"/>
</dbReference>
<name>A0A9Q1JF68_SYNKA</name>
<evidence type="ECO:0000256" key="1">
    <source>
        <dbReference type="SAM" id="MobiDB-lite"/>
    </source>
</evidence>